<accession>Q4T1C8</accession>
<evidence type="ECO:0000313" key="1">
    <source>
        <dbReference type="EMBL" id="CAF93304.1"/>
    </source>
</evidence>
<proteinExistence type="predicted"/>
<dbReference type="AlphaFoldDB" id="Q4T1C8"/>
<name>Q4T1C8_TETNG</name>
<organism evidence="1">
    <name type="scientific">Tetraodon nigroviridis</name>
    <name type="common">Spotted green pufferfish</name>
    <name type="synonym">Chelonodon nigroviridis</name>
    <dbReference type="NCBI Taxonomy" id="99883"/>
    <lineage>
        <taxon>Eukaryota</taxon>
        <taxon>Metazoa</taxon>
        <taxon>Chordata</taxon>
        <taxon>Craniata</taxon>
        <taxon>Vertebrata</taxon>
        <taxon>Euteleostomi</taxon>
        <taxon>Actinopterygii</taxon>
        <taxon>Neopterygii</taxon>
        <taxon>Teleostei</taxon>
        <taxon>Neoteleostei</taxon>
        <taxon>Acanthomorphata</taxon>
        <taxon>Eupercaria</taxon>
        <taxon>Tetraodontiformes</taxon>
        <taxon>Tetradontoidea</taxon>
        <taxon>Tetraodontidae</taxon>
        <taxon>Tetraodon</taxon>
    </lineage>
</organism>
<comment type="caution">
    <text evidence="1">The sequence shown here is derived from an EMBL/GenBank/DDBJ whole genome shotgun (WGS) entry which is preliminary data.</text>
</comment>
<gene>
    <name evidence="1" type="ORF">GSTENG00008888001</name>
</gene>
<reference evidence="1" key="2">
    <citation type="submission" date="2004-02" db="EMBL/GenBank/DDBJ databases">
        <authorList>
            <consortium name="Genoscope"/>
            <consortium name="Whitehead Institute Centre for Genome Research"/>
        </authorList>
    </citation>
    <scope>NUCLEOTIDE SEQUENCE</scope>
</reference>
<feature type="non-terminal residue" evidence="1">
    <location>
        <position position="1"/>
    </location>
</feature>
<sequence length="47" mass="5531">EDADCVCSVGMKFAWDINDPKLPQVPINNRWTVTMIRISTREVIRRR</sequence>
<protein>
    <submittedName>
        <fullName evidence="1">(spotted green pufferfish) hypothetical protein</fullName>
    </submittedName>
</protein>
<dbReference type="KEGG" id="tng:GSTEN00008888G001"/>
<dbReference type="EMBL" id="CAAE01010666">
    <property type="protein sequence ID" value="CAF93304.1"/>
    <property type="molecule type" value="Genomic_DNA"/>
</dbReference>
<reference evidence="1" key="1">
    <citation type="journal article" date="2004" name="Nature">
        <title>Genome duplication in the teleost fish Tetraodon nigroviridis reveals the early vertebrate proto-karyotype.</title>
        <authorList>
            <person name="Jaillon O."/>
            <person name="Aury J.-M."/>
            <person name="Brunet F."/>
            <person name="Petit J.-L."/>
            <person name="Stange-Thomann N."/>
            <person name="Mauceli E."/>
            <person name="Bouneau L."/>
            <person name="Fischer C."/>
            <person name="Ozouf-Costaz C."/>
            <person name="Bernot A."/>
            <person name="Nicaud S."/>
            <person name="Jaffe D."/>
            <person name="Fisher S."/>
            <person name="Lutfalla G."/>
            <person name="Dossat C."/>
            <person name="Segurens B."/>
            <person name="Dasilva C."/>
            <person name="Salanoubat M."/>
            <person name="Levy M."/>
            <person name="Boudet N."/>
            <person name="Castellano S."/>
            <person name="Anthouard V."/>
            <person name="Jubin C."/>
            <person name="Castelli V."/>
            <person name="Katinka M."/>
            <person name="Vacherie B."/>
            <person name="Biemont C."/>
            <person name="Skalli Z."/>
            <person name="Cattolico L."/>
            <person name="Poulain J."/>
            <person name="De Berardinis V."/>
            <person name="Cruaud C."/>
            <person name="Duprat S."/>
            <person name="Brottier P."/>
            <person name="Coutanceau J.-P."/>
            <person name="Gouzy J."/>
            <person name="Parra G."/>
            <person name="Lardier G."/>
            <person name="Chapple C."/>
            <person name="McKernan K.J."/>
            <person name="McEwan P."/>
            <person name="Bosak S."/>
            <person name="Kellis M."/>
            <person name="Volff J.-N."/>
            <person name="Guigo R."/>
            <person name="Zody M.C."/>
            <person name="Mesirov J."/>
            <person name="Lindblad-Toh K."/>
            <person name="Birren B."/>
            <person name="Nusbaum C."/>
            <person name="Kahn D."/>
            <person name="Robinson-Rechavi M."/>
            <person name="Laudet V."/>
            <person name="Schachter V."/>
            <person name="Quetier F."/>
            <person name="Saurin W."/>
            <person name="Scarpelli C."/>
            <person name="Wincker P."/>
            <person name="Lander E.S."/>
            <person name="Weissenbach J."/>
            <person name="Roest Crollius H."/>
        </authorList>
    </citation>
    <scope>NUCLEOTIDE SEQUENCE [LARGE SCALE GENOMIC DNA]</scope>
</reference>